<dbReference type="Pfam" id="PF00612">
    <property type="entry name" value="IQ"/>
    <property type="match status" value="2"/>
</dbReference>
<evidence type="ECO:0000256" key="1">
    <source>
        <dbReference type="SAM" id="MobiDB-lite"/>
    </source>
</evidence>
<keyword evidence="3" id="KW-1185">Reference proteome</keyword>
<sequence length="578" mass="67044">MLNRPYGFRPGSTFMISQDDPVSLRPWHGTSASFSKTLSIFYTKDFLSKQSKSLITKNLLLPSTVYKESQLAKQAQARQRAAQDRQIGEKWEEIMKKELQNYNGVKIKYQEAAKIIQKHARRFLATLKTEKLILNRRKQEAAWSIHDMANQADKCLFYLGSHTVEAAITLQRAFKRFLVRKHLLILRRCYDLFCSDKEEKASRILRRALRSILCKQKVKYLKFLKHREKRLVEIKEKIAILSIKKFWRSKRLTFIIIKKRLQRIKQRKAAMQNKEMYQKYLASLNKTNNRAPSPTRLTESPNKNELENKDDITDESLEKKDEERPDGISEDEFKEAKRIQAEIQKRYKEKVRKGKISHSVDPNLKEVTVLPVMQERAIKETFEVHPETDVESRLHLSTACVFAKGRSLSRDYRPKTRNLLIFSPPVVGNRAITGGRLLPPIQLTQVNDIPLSSKTPYHLPSEVEHANFMASTISFMTKIDTHDDYIPKKSSRNRTKSPRNLKVKLEALKEKRKIRKLSGGPIWIPAASFENQYTLGLDNAAFTPKIWKPLPLDKALFDASTSPSVERRSHNSSDMGVL</sequence>
<evidence type="ECO:0000313" key="3">
    <source>
        <dbReference type="Proteomes" id="UP001162131"/>
    </source>
</evidence>
<dbReference type="EMBL" id="CAJZBQ010000012">
    <property type="protein sequence ID" value="CAG9314523.1"/>
    <property type="molecule type" value="Genomic_DNA"/>
</dbReference>
<feature type="region of interest" description="Disordered" evidence="1">
    <location>
        <begin position="284"/>
        <end position="334"/>
    </location>
</feature>
<reference evidence="2" key="1">
    <citation type="submission" date="2021-09" db="EMBL/GenBank/DDBJ databases">
        <authorList>
            <consortium name="AG Swart"/>
            <person name="Singh M."/>
            <person name="Singh A."/>
            <person name="Seah K."/>
            <person name="Emmerich C."/>
        </authorList>
    </citation>
    <scope>NUCLEOTIDE SEQUENCE</scope>
    <source>
        <strain evidence="2">ATCC30299</strain>
    </source>
</reference>
<proteinExistence type="predicted"/>
<dbReference type="Proteomes" id="UP001162131">
    <property type="component" value="Unassembled WGS sequence"/>
</dbReference>
<evidence type="ECO:0000313" key="2">
    <source>
        <dbReference type="EMBL" id="CAG9314523.1"/>
    </source>
</evidence>
<protein>
    <submittedName>
        <fullName evidence="2">Uncharacterized protein</fullName>
    </submittedName>
</protein>
<dbReference type="InterPro" id="IPR000048">
    <property type="entry name" value="IQ_motif_EF-hand-BS"/>
</dbReference>
<feature type="compositionally biased region" description="Basic and acidic residues" evidence="1">
    <location>
        <begin position="302"/>
        <end position="327"/>
    </location>
</feature>
<feature type="compositionally biased region" description="Polar residues" evidence="1">
    <location>
        <begin position="284"/>
        <end position="301"/>
    </location>
</feature>
<accession>A0AAU9IKE3</accession>
<name>A0AAU9IKE3_9CILI</name>
<dbReference type="SMART" id="SM00015">
    <property type="entry name" value="IQ"/>
    <property type="match status" value="2"/>
</dbReference>
<dbReference type="AlphaFoldDB" id="A0AAU9IKE3"/>
<comment type="caution">
    <text evidence="2">The sequence shown here is derived from an EMBL/GenBank/DDBJ whole genome shotgun (WGS) entry which is preliminary data.</text>
</comment>
<organism evidence="2 3">
    <name type="scientific">Blepharisma stoltei</name>
    <dbReference type="NCBI Taxonomy" id="1481888"/>
    <lineage>
        <taxon>Eukaryota</taxon>
        <taxon>Sar</taxon>
        <taxon>Alveolata</taxon>
        <taxon>Ciliophora</taxon>
        <taxon>Postciliodesmatophora</taxon>
        <taxon>Heterotrichea</taxon>
        <taxon>Heterotrichida</taxon>
        <taxon>Blepharismidae</taxon>
        <taxon>Blepharisma</taxon>
    </lineage>
</organism>
<gene>
    <name evidence="2" type="ORF">BSTOLATCC_MIC11525</name>
</gene>
<dbReference type="Gene3D" id="1.20.5.190">
    <property type="match status" value="1"/>
</dbReference>